<comment type="caution">
    <text evidence="1">The sequence shown here is derived from an EMBL/GenBank/DDBJ whole genome shotgun (WGS) entry which is preliminary data.</text>
</comment>
<evidence type="ECO:0000313" key="1">
    <source>
        <dbReference type="EMBL" id="KAI8532501.1"/>
    </source>
</evidence>
<dbReference type="EMBL" id="CM046398">
    <property type="protein sequence ID" value="KAI8532501.1"/>
    <property type="molecule type" value="Genomic_DNA"/>
</dbReference>
<proteinExistence type="predicted"/>
<name>A0ACC0LVG6_RHOML</name>
<gene>
    <name evidence="1" type="ORF">RHMOL_Rhmol11G0219300</name>
</gene>
<organism evidence="1 2">
    <name type="scientific">Rhododendron molle</name>
    <name type="common">Chinese azalea</name>
    <name type="synonym">Azalea mollis</name>
    <dbReference type="NCBI Taxonomy" id="49168"/>
    <lineage>
        <taxon>Eukaryota</taxon>
        <taxon>Viridiplantae</taxon>
        <taxon>Streptophyta</taxon>
        <taxon>Embryophyta</taxon>
        <taxon>Tracheophyta</taxon>
        <taxon>Spermatophyta</taxon>
        <taxon>Magnoliopsida</taxon>
        <taxon>eudicotyledons</taxon>
        <taxon>Gunneridae</taxon>
        <taxon>Pentapetalae</taxon>
        <taxon>asterids</taxon>
        <taxon>Ericales</taxon>
        <taxon>Ericaceae</taxon>
        <taxon>Ericoideae</taxon>
        <taxon>Rhodoreae</taxon>
        <taxon>Rhododendron</taxon>
    </lineage>
</organism>
<accession>A0ACC0LVG6</accession>
<protein>
    <submittedName>
        <fullName evidence="1">Uncharacterized protein</fullName>
    </submittedName>
</protein>
<sequence length="2031" mass="224899">MGSKKRGSGAAAEVENAIDTGTDIVVSEVPKKKMKKEKKKEVEDGSSAPSSTTQSVALDVKKKGVEDGSVVLEVVKKKMKKEKKKEVTDGSSAPSSTTQSIALEEKKKSISPKEKKKGVADGSAASSSNTLPDKPMERKKKRKALDKERHHATSDDVGPKHKPLDSNVDKTRMPNPTSPSSGLPEFHISVFKNLASADAAEREAAVESLVVELQEVQTAYEKLDNKELIEGGLQLEAEKDDGLNNCAPSLRYAVRRLIRGVSSSRECARQGFALGLTILVGAITSIRIDALLKLIVDLLEVSSSMKGQEVKDCLLGRLFAYGAIARSGRLIDENSNSIKEFTSSLISLASKKRYLQEPAVSVILGLVEKLPVETLVNQVLEAPGLQEWFKGAIEVGNPDALLLALKLREKISMDGNFFGKLLPDPYSPSAFFSADHLSSLSNCLKESTFCQPRVHSVWHALVNILLPDMALPDVDSTSGLNSIKKHKKNKKFSSSEEEIQKNLRCFCEIVEGCLLLSSHDRKHLAFDVLLLLLPRLPASCVTLVLSSKLVQCLVDILSTKDTWLYKVAQFFLKELSEWVKNDDVRRVAVIVALQKNSNGKFDCITRTKTVKDLMAEFKTESGCMLFIQNLISMFLDEGHASEEPSDQSQTTDDNSEIGSIEDKDSVGTMGTSDFLKSWVIDSLPSVLKHVQLDPEAKFRVQKEILKFLAVQGIFSSSLGTEVTSFELQEKFRWPKAAISSALSRMCVEQIQLLLANAQKGEGSHLTATGLETNDLGSYFMRFLSTLCNIPSVSLFRALSNEDENAFKKLQAMETRLSREERNCGMSTDANKLRALRYLLIQLVLQVLLRPGDFSEASSELIICCKKAFATPDLLDSSGDDETDGDGVPALMDVLLDTLLSLLPESSAPMRSAIEQVFKYFCEEVTDDGLLRMLRVIKKDLKPARHQEANSEDDGDDDDDDLLGIEEAEESDEAETGETGESDGQMDDSEAVVGTEAVDKELAEGSDEESDEAVDKELAEGSDEESDGGMDDDAMFRMDTYVARILKERKNQAGGETAHSQLVLFKLRVLSLLEIYLHENPGMCPPPHFSLSRKPQVLKVYSNLTQAFVNPHTTEGSEQLGQRIWGILQKKIFKAKDFPKGEAVQLSILESLLEKNLKLASKPFKKKKSVVNPSKKKQSASWSRHKMINSLAQNSTFWILKIIDARKFSESELNRVFGIFQEALTTFFDSKKSQTKPEFLKEIFRRRPWIGHHLFGFLLERCSCSKSEFRRVEALELVIEVLKSLVSVTNEETAKSRKTLGRHIPKLSQLIKELVINMPEKQSRRAEARKFCSRVFQIITGLNLSESFLKALGSDAHAACQSQLGDVFLSLKKLERAVREDPVEIPMAILGFHFKNEFAAVAWILPSSVKGFSFLCRIFSCIRGLPTSMASAVLASRNESNWGQSGAVFMGKQLPSSYSNHHHLNPNPNPNNPNSVPKKKKKKQFHHQSLVANGHHHSNNGVVSPPAVTQAASDDAYSFNQRPIDTKSGAAIDRGDDAYVSFDIGSCTRHELVELKKRLVAELEQIQRLNERIESGDFKRHPRDPPQLLQHGKSNRKLSGNKRPGPPREQLPVVSPRERVPDGIELAEIMKMCRQVLTKLMMHKSSWIFKTPVDAVALGLHDYHQIVKRPMDLGTVKSNFSKNLYSFPGDFATDVRLIFENAILYNPKGDEVHRIAEQLLDRFEELYRPIQDRLKGNDDRDDGDEREEVVQGSSWNHNHPAPENPKKKKPKSMPTPKEKIEVVPAMPSSPSNPSSPNPPLVQSPEAAAKAGGVRGSYVGKQPKPKARDPNKRPMSMEEKHKLGFGLQDLPEEKMPQLVQIIRKRNKHMAPEGDEIELDIEAIDTETLWELDRFVTNWKKMVSKNKRQALMTNNAVATTASGDDNVEVRVSEKTDAVKKPKKGEAGEEDVDIGDEMPMTHFPPVEIEKDDGAAAGGGGHDNKGHATSSSSSSSGSSSDSSSSSDSESGSSSGSDSDADDAESRGRESKEFSKT</sequence>
<reference evidence="1" key="1">
    <citation type="submission" date="2022-02" db="EMBL/GenBank/DDBJ databases">
        <title>Plant Genome Project.</title>
        <authorList>
            <person name="Zhang R.-G."/>
        </authorList>
    </citation>
    <scope>NUCLEOTIDE SEQUENCE</scope>
    <source>
        <strain evidence="1">AT1</strain>
    </source>
</reference>
<keyword evidence="2" id="KW-1185">Reference proteome</keyword>
<dbReference type="Proteomes" id="UP001062846">
    <property type="component" value="Chromosome 11"/>
</dbReference>
<evidence type="ECO:0000313" key="2">
    <source>
        <dbReference type="Proteomes" id="UP001062846"/>
    </source>
</evidence>